<organism evidence="1 2">
    <name type="scientific">Shouchella lehensis G1</name>
    <dbReference type="NCBI Taxonomy" id="1246626"/>
    <lineage>
        <taxon>Bacteria</taxon>
        <taxon>Bacillati</taxon>
        <taxon>Bacillota</taxon>
        <taxon>Bacilli</taxon>
        <taxon>Bacillales</taxon>
        <taxon>Bacillaceae</taxon>
        <taxon>Shouchella</taxon>
    </lineage>
</organism>
<proteinExistence type="predicted"/>
<dbReference type="STRING" id="1246626.BleG1_3052"/>
<protein>
    <recommendedName>
        <fullName evidence="3">Flagellar protein</fullName>
    </recommendedName>
</protein>
<dbReference type="AlphaFoldDB" id="A0A060LWH3"/>
<evidence type="ECO:0000313" key="2">
    <source>
        <dbReference type="Proteomes" id="UP000027142"/>
    </source>
</evidence>
<sequence>MQQLANCRHCGGLFVKVHQPTCKKCQMEEEQWLKTIRTYLKEYEDTMVTQQMLMDNTKIPFKFLQSLIRSGRLKLSQFPHLEHFCERCQKPTQETRFCHSCVNELNGELSHYEEGKNDKVTLVREQDDNQSLTYTLKKNR</sequence>
<keyword evidence="2" id="KW-1185">Reference proteome</keyword>
<dbReference type="RefSeq" id="WP_038482687.1">
    <property type="nucleotide sequence ID" value="NZ_CP003923.1"/>
</dbReference>
<dbReference type="Proteomes" id="UP000027142">
    <property type="component" value="Chromosome"/>
</dbReference>
<evidence type="ECO:0008006" key="3">
    <source>
        <dbReference type="Google" id="ProtNLM"/>
    </source>
</evidence>
<dbReference type="KEGG" id="ble:BleG1_3052"/>
<evidence type="ECO:0000313" key="1">
    <source>
        <dbReference type="EMBL" id="AIC95616.1"/>
    </source>
</evidence>
<dbReference type="PATRIC" id="fig|1246626.3.peg.3044"/>
<dbReference type="HOGENOM" id="CLU_137779_1_0_9"/>
<gene>
    <name evidence="1" type="ORF">BleG1_3052</name>
</gene>
<reference evidence="1 2" key="1">
    <citation type="journal article" date="2014" name="Gene">
        <title>A comparative genomic analysis of the alkalitolerant soil bacterium Bacillus lehensis G1.</title>
        <authorList>
            <person name="Noor Y.M."/>
            <person name="Samsulrizal N.H."/>
            <person name="Jema'on N.A."/>
            <person name="Low K.O."/>
            <person name="Ramli A.N."/>
            <person name="Alias N.I."/>
            <person name="Damis S.I."/>
            <person name="Fuzi S.F."/>
            <person name="Isa M.N."/>
            <person name="Murad A.M."/>
            <person name="Raih M.F."/>
            <person name="Bakar F.D."/>
            <person name="Najimudin N."/>
            <person name="Mahadi N.M."/>
            <person name="Illias R.M."/>
        </authorList>
    </citation>
    <scope>NUCLEOTIDE SEQUENCE [LARGE SCALE GENOMIC DNA]</scope>
    <source>
        <strain evidence="1 2">G1</strain>
    </source>
</reference>
<dbReference type="OrthoDB" id="1739831at2"/>
<accession>A0A060LWH3</accession>
<name>A0A060LWH3_9BACI</name>
<dbReference type="EMBL" id="CP003923">
    <property type="protein sequence ID" value="AIC95616.1"/>
    <property type="molecule type" value="Genomic_DNA"/>
</dbReference>